<keyword evidence="2" id="KW-1185">Reference proteome</keyword>
<reference evidence="1" key="1">
    <citation type="submission" date="2020-08" db="EMBL/GenBank/DDBJ databases">
        <title>Genome public.</title>
        <authorList>
            <person name="Liu C."/>
            <person name="Sun Q."/>
        </authorList>
    </citation>
    <scope>NUCLEOTIDE SEQUENCE</scope>
    <source>
        <strain evidence="1">NSJ-42</strain>
    </source>
</reference>
<proteinExistence type="predicted"/>
<dbReference type="RefSeq" id="WP_022212188.1">
    <property type="nucleotide sequence ID" value="NZ_JACOOQ010000001.1"/>
</dbReference>
<dbReference type="EMBL" id="JACOOQ010000001">
    <property type="protein sequence ID" value="MBC5638964.1"/>
    <property type="molecule type" value="Genomic_DNA"/>
</dbReference>
<dbReference type="AlphaFoldDB" id="A0A8I0DM40"/>
<accession>A0A8I0DM40</accession>
<dbReference type="Proteomes" id="UP000662088">
    <property type="component" value="Unassembled WGS sequence"/>
</dbReference>
<evidence type="ECO:0000313" key="1">
    <source>
        <dbReference type="EMBL" id="MBC5638964.1"/>
    </source>
</evidence>
<gene>
    <name evidence="1" type="ORF">H8R92_00685</name>
</gene>
<organism evidence="1 2">
    <name type="scientific">Clostridium lentum</name>
    <dbReference type="NCBI Taxonomy" id="2763037"/>
    <lineage>
        <taxon>Bacteria</taxon>
        <taxon>Bacillati</taxon>
        <taxon>Bacillota</taxon>
        <taxon>Clostridia</taxon>
        <taxon>Eubacteriales</taxon>
        <taxon>Clostridiaceae</taxon>
        <taxon>Clostridium</taxon>
    </lineage>
</organism>
<evidence type="ECO:0000313" key="2">
    <source>
        <dbReference type="Proteomes" id="UP000662088"/>
    </source>
</evidence>
<sequence length="81" mass="9542">MIKKWMNPELKELDVRRTKVIEPTISSPRSMEPLYGWHCPCCLKNSEYIFNTESLARYDFSTNHLPICPKYDENTKSCIIS</sequence>
<protein>
    <submittedName>
        <fullName evidence="1">Uncharacterized protein</fullName>
    </submittedName>
</protein>
<comment type="caution">
    <text evidence="1">The sequence shown here is derived from an EMBL/GenBank/DDBJ whole genome shotgun (WGS) entry which is preliminary data.</text>
</comment>
<name>A0A8I0DM40_9CLOT</name>